<evidence type="ECO:0000256" key="4">
    <source>
        <dbReference type="ARBA" id="ARBA00011991"/>
    </source>
</evidence>
<evidence type="ECO:0000256" key="10">
    <source>
        <dbReference type="ARBA" id="ARBA00047340"/>
    </source>
</evidence>
<keyword evidence="6 11" id="KW-0169">Cobalamin biosynthesis</keyword>
<feature type="domain" description="Nitroreductase" evidence="12">
    <location>
        <begin position="397"/>
        <end position="563"/>
    </location>
</feature>
<feature type="active site" description="Proton acceptor" evidence="11">
    <location>
        <position position="321"/>
    </location>
</feature>
<protein>
    <recommendedName>
        <fullName evidence="5 11">Nicotinate-nucleotide--dimethylbenzimidazole phosphoribosyltransferase</fullName>
        <shortName evidence="11">NN:DBI PRT</shortName>
        <ecNumber evidence="4 11">2.4.2.21</ecNumber>
    </recommendedName>
    <alternativeName>
        <fullName evidence="9 11">N(1)-alpha-phosphoribosyltransferase</fullName>
    </alternativeName>
</protein>
<keyword evidence="14" id="KW-1185">Reference proteome</keyword>
<evidence type="ECO:0000256" key="8">
    <source>
        <dbReference type="ARBA" id="ARBA00022679"/>
    </source>
</evidence>
<dbReference type="Gene3D" id="3.40.109.10">
    <property type="entry name" value="NADH Oxidase"/>
    <property type="match status" value="1"/>
</dbReference>
<dbReference type="GO" id="GO:0008939">
    <property type="term" value="F:nicotinate-nucleotide-dimethylbenzimidazole phosphoribosyltransferase activity"/>
    <property type="evidence" value="ECO:0007669"/>
    <property type="project" value="UniProtKB-EC"/>
</dbReference>
<dbReference type="Gene3D" id="1.10.1610.10">
    <property type="match status" value="1"/>
</dbReference>
<dbReference type="CDD" id="cd02439">
    <property type="entry name" value="DMB-PRT_CobT"/>
    <property type="match status" value="1"/>
</dbReference>
<comment type="pathway">
    <text evidence="2 11">Nucleoside biosynthesis; alpha-ribazole biosynthesis; alpha-ribazole from 5,6-dimethylbenzimidazole: step 1/2.</text>
</comment>
<dbReference type="Proteomes" id="UP000830167">
    <property type="component" value="Chromosome"/>
</dbReference>
<dbReference type="SUPFAM" id="SSF52733">
    <property type="entry name" value="Nicotinate mononucleotide:5,6-dimethylbenzimidazole phosphoribosyltransferase (CobT)"/>
    <property type="match status" value="1"/>
</dbReference>
<accession>A0ABY4CKU9</accession>
<evidence type="ECO:0000256" key="11">
    <source>
        <dbReference type="HAMAP-Rule" id="MF_00230"/>
    </source>
</evidence>
<evidence type="ECO:0000256" key="7">
    <source>
        <dbReference type="ARBA" id="ARBA00022676"/>
    </source>
</evidence>
<comment type="function">
    <text evidence="1 11">Catalyzes the synthesis of alpha-ribazole-5'-phosphate from nicotinate mononucleotide (NAMN) and 5,6-dimethylbenzimidazole (DMB).</text>
</comment>
<dbReference type="NCBIfam" id="NF000996">
    <property type="entry name" value="PRK00105.1"/>
    <property type="match status" value="1"/>
</dbReference>
<proteinExistence type="inferred from homology"/>
<name>A0ABY4CKU9_9BACL</name>
<dbReference type="InterPro" id="IPR029479">
    <property type="entry name" value="Nitroreductase"/>
</dbReference>
<dbReference type="NCBIfam" id="TIGR02476">
    <property type="entry name" value="BluB"/>
    <property type="match status" value="1"/>
</dbReference>
<dbReference type="EC" id="2.4.2.21" evidence="4 11"/>
<dbReference type="InterPro" id="IPR012825">
    <property type="entry name" value="BluB"/>
</dbReference>
<reference evidence="13" key="1">
    <citation type="submission" date="2021-12" db="EMBL/GenBank/DDBJ databases">
        <title>Alicyclobacillaceae gen. nov., sp. nov., isolated from chalcocite enrichment system.</title>
        <authorList>
            <person name="Jiang Z."/>
        </authorList>
    </citation>
    <scope>NUCLEOTIDE SEQUENCE</scope>
    <source>
        <strain evidence="13">MYW30-H2</strain>
    </source>
</reference>
<dbReference type="InterPro" id="IPR017846">
    <property type="entry name" value="Nict_dMeBzImd_PRibTrfase_bact"/>
</dbReference>
<evidence type="ECO:0000256" key="5">
    <source>
        <dbReference type="ARBA" id="ARBA00015486"/>
    </source>
</evidence>
<dbReference type="EMBL" id="CP089291">
    <property type="protein sequence ID" value="UOF89793.1"/>
    <property type="molecule type" value="Genomic_DNA"/>
</dbReference>
<dbReference type="InterPro" id="IPR003200">
    <property type="entry name" value="Nict_dMeBzImd_PRibTrfase"/>
</dbReference>
<gene>
    <name evidence="11 13" type="primary">cobT</name>
    <name evidence="13" type="ORF">LSG31_18240</name>
</gene>
<evidence type="ECO:0000256" key="3">
    <source>
        <dbReference type="ARBA" id="ARBA00007110"/>
    </source>
</evidence>
<dbReference type="InterPro" id="IPR036087">
    <property type="entry name" value="Nict_dMeBzImd_PRibTrfase_sf"/>
</dbReference>
<dbReference type="HAMAP" id="MF_00230">
    <property type="entry name" value="CobT"/>
    <property type="match status" value="1"/>
</dbReference>
<dbReference type="InterPro" id="IPR023195">
    <property type="entry name" value="Nict_dMeBzImd_PRibTrfase_N"/>
</dbReference>
<organism evidence="13 14">
    <name type="scientific">Fodinisporobacter ferrooxydans</name>
    <dbReference type="NCBI Taxonomy" id="2901836"/>
    <lineage>
        <taxon>Bacteria</taxon>
        <taxon>Bacillati</taxon>
        <taxon>Bacillota</taxon>
        <taxon>Bacilli</taxon>
        <taxon>Bacillales</taxon>
        <taxon>Alicyclobacillaceae</taxon>
        <taxon>Fodinisporobacter</taxon>
    </lineage>
</organism>
<evidence type="ECO:0000313" key="13">
    <source>
        <dbReference type="EMBL" id="UOF89793.1"/>
    </source>
</evidence>
<evidence type="ECO:0000256" key="9">
    <source>
        <dbReference type="ARBA" id="ARBA00030686"/>
    </source>
</evidence>
<dbReference type="Pfam" id="PF00881">
    <property type="entry name" value="Nitroreductase"/>
    <property type="match status" value="1"/>
</dbReference>
<keyword evidence="7 11" id="KW-0328">Glycosyltransferase</keyword>
<comment type="catalytic activity">
    <reaction evidence="10 11">
        <text>5,6-dimethylbenzimidazole + nicotinate beta-D-ribonucleotide = alpha-ribazole 5'-phosphate + nicotinate + H(+)</text>
        <dbReference type="Rhea" id="RHEA:11196"/>
        <dbReference type="ChEBI" id="CHEBI:15378"/>
        <dbReference type="ChEBI" id="CHEBI:15890"/>
        <dbReference type="ChEBI" id="CHEBI:32544"/>
        <dbReference type="ChEBI" id="CHEBI:57502"/>
        <dbReference type="ChEBI" id="CHEBI:57918"/>
        <dbReference type="EC" id="2.4.2.21"/>
    </reaction>
</comment>
<evidence type="ECO:0000256" key="6">
    <source>
        <dbReference type="ARBA" id="ARBA00022573"/>
    </source>
</evidence>
<evidence type="ECO:0000259" key="12">
    <source>
        <dbReference type="Pfam" id="PF00881"/>
    </source>
</evidence>
<dbReference type="PANTHER" id="PTHR43463:SF1">
    <property type="entry name" value="NICOTINATE-NUCLEOTIDE--DIMETHYLBENZIMIDAZOLE PHOSPHORIBOSYLTRANSFERASE"/>
    <property type="match status" value="1"/>
</dbReference>
<dbReference type="Gene3D" id="3.40.50.10210">
    <property type="match status" value="1"/>
</dbReference>
<evidence type="ECO:0000256" key="2">
    <source>
        <dbReference type="ARBA" id="ARBA00005049"/>
    </source>
</evidence>
<keyword evidence="8 11" id="KW-0808">Transferase</keyword>
<dbReference type="RefSeq" id="WP_347436484.1">
    <property type="nucleotide sequence ID" value="NZ_CP089291.1"/>
</dbReference>
<evidence type="ECO:0000313" key="14">
    <source>
        <dbReference type="Proteomes" id="UP000830167"/>
    </source>
</evidence>
<dbReference type="NCBIfam" id="TIGR03160">
    <property type="entry name" value="cobT_DBIPRT"/>
    <property type="match status" value="1"/>
</dbReference>
<sequence>MDYQKEIEKRVASIGSLDRHSMKRTRERLNNLTMPLGSLGLIEELIGKISGITGTTIPVIEKPAAIIFAADHGVAETAEVSRYEAKVTEEMAVNICMGTAVSSVLARNEQADLCVVDVGVRTRVRHPNCRMRKVANGTRDFTKGPAMTKEQAYQAVYAGMETAEQAIEAGHDLLLLGEMGIGNTTASAAMVAVMLELPVADVAGHGTGISADQVAQKQRVVSEAICVNQPVLSDPWDVLAKLGGFEIAALAGAMVAAANRRIPIVLDGLITGAAALLAERLKPGIKDFLIASHQSAEPAHSYVLQSLDLQPLIQWNLRLGEGSGGLFLLPVIRNACNVLAETATFADARVTNPHLQNIQEDLLNKEDDPFGNATDARVSPIPKDFTEEERRAVYKAILARRDIRVFLPDPIPADVLSRILQAAHHAPSVGYMQPWSFIIIHDKQILQNIQEEVERERVSAAEHYADLQKDYYLRLKVEGLTQAPLSICVTNDPNRGGPHVLGRNTIPETDLMSTACAIENIWLAARAEGVALGWVSIYKKQNIREILHMPDSIDPVAILTLGYTPYFPEIPVLERVGWGQRLDLQTLIHYNTWGGGSFFSSGPVNGKDPVSRDK</sequence>
<comment type="similarity">
    <text evidence="3 11">Belongs to the CobT family.</text>
</comment>
<dbReference type="InterPro" id="IPR000415">
    <property type="entry name" value="Nitroreductase-like"/>
</dbReference>
<dbReference type="PANTHER" id="PTHR43463">
    <property type="entry name" value="NICOTINATE-NUCLEOTIDE--DIMETHYLBENZIMIDAZOLE PHOSPHORIBOSYLTRANSFERASE"/>
    <property type="match status" value="1"/>
</dbReference>
<dbReference type="Pfam" id="PF02277">
    <property type="entry name" value="DBI_PRT"/>
    <property type="match status" value="1"/>
</dbReference>
<dbReference type="SUPFAM" id="SSF55469">
    <property type="entry name" value="FMN-dependent nitroreductase-like"/>
    <property type="match status" value="1"/>
</dbReference>
<evidence type="ECO:0000256" key="1">
    <source>
        <dbReference type="ARBA" id="ARBA00002197"/>
    </source>
</evidence>